<dbReference type="Proteomes" id="UP000001007">
    <property type="component" value="Chromosome"/>
</dbReference>
<evidence type="ECO:0000313" key="2">
    <source>
        <dbReference type="Proteomes" id="UP000001007"/>
    </source>
</evidence>
<dbReference type="AlphaFoldDB" id="Q8KER1"/>
<dbReference type="HOGENOM" id="CLU_3364066_0_0_10"/>
<evidence type="ECO:0000313" key="1">
    <source>
        <dbReference type="EMBL" id="AAM71864.1"/>
    </source>
</evidence>
<dbReference type="EMBL" id="AE006470">
    <property type="protein sequence ID" value="AAM71864.1"/>
    <property type="molecule type" value="Genomic_DNA"/>
</dbReference>
<proteinExistence type="predicted"/>
<reference evidence="1 2" key="1">
    <citation type="journal article" date="2002" name="Proc. Natl. Acad. Sci. U.S.A.">
        <title>The complete genome sequence of Chlorobium tepidum TLS, a photosynthetic, anaerobic, green-sulfur bacterium.</title>
        <authorList>
            <person name="Eisen J.A."/>
            <person name="Nelson K.E."/>
            <person name="Paulsen I.T."/>
            <person name="Heidelberg J.F."/>
            <person name="Wu M."/>
            <person name="Dodson R.J."/>
            <person name="Deboy R."/>
            <person name="Gwinn M.L."/>
            <person name="Nelson W.C."/>
            <person name="Haft D.H."/>
            <person name="Hickey E.K."/>
            <person name="Peterson J.D."/>
            <person name="Durkin A.S."/>
            <person name="Kolonay J.L."/>
            <person name="Yang F."/>
            <person name="Holt I."/>
            <person name="Umayam L.A."/>
            <person name="Mason T."/>
            <person name="Brenner M."/>
            <person name="Shea T.P."/>
            <person name="Parksey D."/>
            <person name="Nierman W.C."/>
            <person name="Feldblyum T.V."/>
            <person name="Hansen C.L."/>
            <person name="Craven M.B."/>
            <person name="Radune D."/>
            <person name="Vamathevan J."/>
            <person name="Khouri H."/>
            <person name="White O."/>
            <person name="Gruber T.M."/>
            <person name="Ketchum K.A."/>
            <person name="Venter J.C."/>
            <person name="Tettelin H."/>
            <person name="Bryant D.A."/>
            <person name="Fraser C.M."/>
        </authorList>
    </citation>
    <scope>NUCLEOTIDE SEQUENCE [LARGE SCALE GENOMIC DNA]</scope>
    <source>
        <strain evidence="2">ATCC 49652 / DSM 12025 / NBRC 103806 / TLS</strain>
    </source>
</reference>
<name>Q8KER1_CHLTE</name>
<gene>
    <name evidence="1" type="ordered locus">CT0623</name>
</gene>
<keyword evidence="2" id="KW-1185">Reference proteome</keyword>
<dbReference type="EnsemblBacteria" id="AAM71864">
    <property type="protein sequence ID" value="AAM71864"/>
    <property type="gene ID" value="CT0623"/>
</dbReference>
<dbReference type="KEGG" id="cte:CT0623"/>
<organism evidence="1 2">
    <name type="scientific">Chlorobaculum tepidum (strain ATCC 49652 / DSM 12025 / NBRC 103806 / TLS)</name>
    <name type="common">Chlorobium tepidum</name>
    <dbReference type="NCBI Taxonomy" id="194439"/>
    <lineage>
        <taxon>Bacteria</taxon>
        <taxon>Pseudomonadati</taxon>
        <taxon>Chlorobiota</taxon>
        <taxon>Chlorobiia</taxon>
        <taxon>Chlorobiales</taxon>
        <taxon>Chlorobiaceae</taxon>
        <taxon>Chlorobaculum</taxon>
    </lineage>
</organism>
<accession>Q8KER1</accession>
<protein>
    <submittedName>
        <fullName evidence="1">Uncharacterized protein</fullName>
    </submittedName>
</protein>
<sequence length="35" mass="3858">MKNDRSIDSTILTLAGAAKHVARHLANVMNRIPEL</sequence>